<accession>A0AAV1QLP9</accession>
<comment type="caution">
    <text evidence="1">The sequence shown here is derived from an EMBL/GenBank/DDBJ whole genome shotgun (WGS) entry which is preliminary data.</text>
</comment>
<dbReference type="Proteomes" id="UP001314170">
    <property type="component" value="Unassembled WGS sequence"/>
</dbReference>
<keyword evidence="2" id="KW-1185">Reference proteome</keyword>
<evidence type="ECO:0000313" key="1">
    <source>
        <dbReference type="EMBL" id="CAK7322607.1"/>
    </source>
</evidence>
<protein>
    <submittedName>
        <fullName evidence="1">Uncharacterized protein</fullName>
    </submittedName>
</protein>
<reference evidence="1 2" key="1">
    <citation type="submission" date="2024-01" db="EMBL/GenBank/DDBJ databases">
        <authorList>
            <person name="Waweru B."/>
        </authorList>
    </citation>
    <scope>NUCLEOTIDE SEQUENCE [LARGE SCALE GENOMIC DNA]</scope>
</reference>
<dbReference type="AlphaFoldDB" id="A0AAV1QLP9"/>
<dbReference type="EMBL" id="CAWUPB010000027">
    <property type="protein sequence ID" value="CAK7322607.1"/>
    <property type="molecule type" value="Genomic_DNA"/>
</dbReference>
<gene>
    <name evidence="1" type="ORF">DCAF_LOCUS217</name>
</gene>
<sequence length="143" mass="16010">MKQSIKEDGNQLGKERLATPYTFHGLPRLVGLSRASGKLNPTMTVTLTIRATDASPKLQTHISTTQAQRHHHFIFSAISPLNEENMSRNQQHLLRPVLSCREIAAQLSRPIHYRKRVLPLFDTVKRVGIEVDGVEKLGEIGPA</sequence>
<organism evidence="1 2">
    <name type="scientific">Dovyalis caffra</name>
    <dbReference type="NCBI Taxonomy" id="77055"/>
    <lineage>
        <taxon>Eukaryota</taxon>
        <taxon>Viridiplantae</taxon>
        <taxon>Streptophyta</taxon>
        <taxon>Embryophyta</taxon>
        <taxon>Tracheophyta</taxon>
        <taxon>Spermatophyta</taxon>
        <taxon>Magnoliopsida</taxon>
        <taxon>eudicotyledons</taxon>
        <taxon>Gunneridae</taxon>
        <taxon>Pentapetalae</taxon>
        <taxon>rosids</taxon>
        <taxon>fabids</taxon>
        <taxon>Malpighiales</taxon>
        <taxon>Salicaceae</taxon>
        <taxon>Flacourtieae</taxon>
        <taxon>Dovyalis</taxon>
    </lineage>
</organism>
<name>A0AAV1QLP9_9ROSI</name>
<proteinExistence type="predicted"/>
<evidence type="ECO:0000313" key="2">
    <source>
        <dbReference type="Proteomes" id="UP001314170"/>
    </source>
</evidence>